<dbReference type="InterPro" id="IPR015424">
    <property type="entry name" value="PyrdxlP-dep_Trfase"/>
</dbReference>
<dbReference type="GO" id="GO:0030170">
    <property type="term" value="F:pyridoxal phosphate binding"/>
    <property type="evidence" value="ECO:0007669"/>
    <property type="project" value="InterPro"/>
</dbReference>
<dbReference type="SUPFAM" id="SSF53383">
    <property type="entry name" value="PLP-dependent transferases"/>
    <property type="match status" value="1"/>
</dbReference>
<comment type="cofactor">
    <cofactor evidence="1">
        <name>pyridoxal 5'-phosphate</name>
        <dbReference type="ChEBI" id="CHEBI:597326"/>
    </cofactor>
</comment>
<dbReference type="GO" id="GO:0004015">
    <property type="term" value="F:adenosylmethionine-8-amino-7-oxononanoate transaminase activity"/>
    <property type="evidence" value="ECO:0007669"/>
    <property type="project" value="TreeGrafter"/>
</dbReference>
<dbReference type="PROSITE" id="PS00600">
    <property type="entry name" value="AA_TRANSFER_CLASS_3"/>
    <property type="match status" value="1"/>
</dbReference>
<accession>A0A1G9F5S0</accession>
<evidence type="ECO:0000313" key="8">
    <source>
        <dbReference type="Proteomes" id="UP000199555"/>
    </source>
</evidence>
<keyword evidence="3" id="KW-0032">Aminotransferase</keyword>
<proteinExistence type="inferred from homology"/>
<comment type="similarity">
    <text evidence="2 6">Belongs to the class-III pyridoxal-phosphate-dependent aminotransferase family.</text>
</comment>
<keyword evidence="5 6" id="KW-0663">Pyridoxal phosphate</keyword>
<keyword evidence="7" id="KW-0670">Pyruvate</keyword>
<dbReference type="GO" id="GO:0009448">
    <property type="term" value="P:gamma-aminobutyric acid metabolic process"/>
    <property type="evidence" value="ECO:0007669"/>
    <property type="project" value="TreeGrafter"/>
</dbReference>
<dbReference type="Pfam" id="PF00202">
    <property type="entry name" value="Aminotran_3"/>
    <property type="match status" value="1"/>
</dbReference>
<evidence type="ECO:0000313" key="7">
    <source>
        <dbReference type="EMBL" id="SDK83732.1"/>
    </source>
</evidence>
<dbReference type="EMBL" id="FNGE01000003">
    <property type="protein sequence ID" value="SDK83732.1"/>
    <property type="molecule type" value="Genomic_DNA"/>
</dbReference>
<dbReference type="InterPro" id="IPR015421">
    <property type="entry name" value="PyrdxlP-dep_Trfase_major"/>
</dbReference>
<keyword evidence="8" id="KW-1185">Reference proteome</keyword>
<reference evidence="8" key="1">
    <citation type="submission" date="2016-10" db="EMBL/GenBank/DDBJ databases">
        <authorList>
            <person name="Varghese N."/>
            <person name="Submissions S."/>
        </authorList>
    </citation>
    <scope>NUCLEOTIDE SEQUENCE [LARGE SCALE GENOMIC DNA]</scope>
    <source>
        <strain evidence="8">CGMCC 1.7655</strain>
    </source>
</reference>
<evidence type="ECO:0000256" key="6">
    <source>
        <dbReference type="RuleBase" id="RU003560"/>
    </source>
</evidence>
<dbReference type="PANTHER" id="PTHR42684:SF3">
    <property type="entry name" value="ADENOSYLMETHIONINE-8-AMINO-7-OXONONANOATE AMINOTRANSFERASE"/>
    <property type="match status" value="1"/>
</dbReference>
<dbReference type="InterPro" id="IPR049704">
    <property type="entry name" value="Aminotrans_3_PPA_site"/>
</dbReference>
<dbReference type="PIRSF" id="PIRSF000521">
    <property type="entry name" value="Transaminase_4ab_Lys_Orn"/>
    <property type="match status" value="1"/>
</dbReference>
<dbReference type="FunFam" id="3.40.640.10:FF:000014">
    <property type="entry name" value="Adenosylmethionine-8-amino-7-oxononanoate aminotransferase, probable"/>
    <property type="match status" value="1"/>
</dbReference>
<name>A0A1G9F5S0_9RHOB</name>
<organism evidence="7 8">
    <name type="scientific">Paracoccus chinensis</name>
    <dbReference type="NCBI Taxonomy" id="525640"/>
    <lineage>
        <taxon>Bacteria</taxon>
        <taxon>Pseudomonadati</taxon>
        <taxon>Pseudomonadota</taxon>
        <taxon>Alphaproteobacteria</taxon>
        <taxon>Rhodobacterales</taxon>
        <taxon>Paracoccaceae</taxon>
        <taxon>Paracoccus</taxon>
    </lineage>
</organism>
<dbReference type="Gene3D" id="3.90.1150.10">
    <property type="entry name" value="Aspartate Aminotransferase, domain 1"/>
    <property type="match status" value="1"/>
</dbReference>
<dbReference type="Gene3D" id="3.40.640.10">
    <property type="entry name" value="Type I PLP-dependent aspartate aminotransferase-like (Major domain)"/>
    <property type="match status" value="1"/>
</dbReference>
<evidence type="ECO:0000256" key="4">
    <source>
        <dbReference type="ARBA" id="ARBA00022679"/>
    </source>
</evidence>
<dbReference type="InterPro" id="IPR015422">
    <property type="entry name" value="PyrdxlP-dep_Trfase_small"/>
</dbReference>
<evidence type="ECO:0000256" key="1">
    <source>
        <dbReference type="ARBA" id="ARBA00001933"/>
    </source>
</evidence>
<sequence length="460" mass="50353">MDDMTNFGNTAEARDIRHHFHGYTNARRHMDVGPMIIEDGEGIYVTDTSGKRYIEGLAGLWSVGVGFKERRLIEAATRQLEKLPFYHNFGHKSHGPAIDLAEKLVGIAPVPMSKVFYTNSGSEANDTVLKMVWYRSNALGKPEKKKVIARTRGYHGVTIAAASLTGLPYNHRSFDLPLDRVLHTTCPHYWKEGRDGESEEQFATRCAEDLEALIQREGPDTVAAFWAEPVMGAGGVVVPPKGYFDKIQAVLAKYDILFVADEVICGFGRTGEMFGSTTYGIRPDVMVMSKQITSSYVPFSAILMNERFFAPIADESDRISTFGHGYTAGGHPLGAAVALENLAIIQENDLVGNAREVGAHFRARLETLKSSPLVGEVRGVGLIAAVELVEDKQAKSVTTPGRLGTMMNAAMHRNGLISRNMTDTVAFCPPMIITRQQADDMFEIVAKSLAELEAEVGAPA</sequence>
<evidence type="ECO:0000256" key="5">
    <source>
        <dbReference type="ARBA" id="ARBA00022898"/>
    </source>
</evidence>
<dbReference type="Proteomes" id="UP000199555">
    <property type="component" value="Unassembled WGS sequence"/>
</dbReference>
<dbReference type="OrthoDB" id="9801834at2"/>
<dbReference type="PANTHER" id="PTHR42684">
    <property type="entry name" value="ADENOSYLMETHIONINE-8-AMINO-7-OXONONANOATE AMINOTRANSFERASE"/>
    <property type="match status" value="1"/>
</dbReference>
<keyword evidence="4" id="KW-0808">Transferase</keyword>
<protein>
    <submittedName>
        <fullName evidence="7">4-aminobutyrate---pyruvate transaminase</fullName>
    </submittedName>
</protein>
<evidence type="ECO:0000256" key="3">
    <source>
        <dbReference type="ARBA" id="ARBA00022576"/>
    </source>
</evidence>
<dbReference type="STRING" id="525640.SAMN04487971_103251"/>
<dbReference type="AlphaFoldDB" id="A0A1G9F5S0"/>
<gene>
    <name evidence="7" type="ORF">SAMN04487971_103251</name>
</gene>
<dbReference type="CDD" id="cd00610">
    <property type="entry name" value="OAT_like"/>
    <property type="match status" value="1"/>
</dbReference>
<evidence type="ECO:0000256" key="2">
    <source>
        <dbReference type="ARBA" id="ARBA00008954"/>
    </source>
</evidence>
<dbReference type="InterPro" id="IPR005814">
    <property type="entry name" value="Aminotrans_3"/>
</dbReference>
<dbReference type="NCBIfam" id="NF004767">
    <property type="entry name" value="PRK06105.1"/>
    <property type="match status" value="1"/>
</dbReference>
<dbReference type="GO" id="GO:0009102">
    <property type="term" value="P:biotin biosynthetic process"/>
    <property type="evidence" value="ECO:0007669"/>
    <property type="project" value="TreeGrafter"/>
</dbReference>